<dbReference type="EMBL" id="QLNT01000005">
    <property type="protein sequence ID" value="KAF3074088.1"/>
    <property type="molecule type" value="Genomic_DNA"/>
</dbReference>
<name>A0A9P5CH14_9HYPO</name>
<organism evidence="1 2">
    <name type="scientific">Trichoderma lentiforme</name>
    <dbReference type="NCBI Taxonomy" id="1567552"/>
    <lineage>
        <taxon>Eukaryota</taxon>
        <taxon>Fungi</taxon>
        <taxon>Dikarya</taxon>
        <taxon>Ascomycota</taxon>
        <taxon>Pezizomycotina</taxon>
        <taxon>Sordariomycetes</taxon>
        <taxon>Hypocreomycetidae</taxon>
        <taxon>Hypocreales</taxon>
        <taxon>Hypocreaceae</taxon>
        <taxon>Trichoderma</taxon>
    </lineage>
</organism>
<sequence>MALHTSSLRDTEWTPVTDEKRIEIGKWRGDILAVDIKRNAYCILTSTQLNDLLMNIDQLAENGTLLDGGDEIAEGESSITFSFI</sequence>
<gene>
    <name evidence="1" type="ORF">CFAM422_003610</name>
</gene>
<proteinExistence type="predicted"/>
<dbReference type="Proteomes" id="UP000801864">
    <property type="component" value="Unassembled WGS sequence"/>
</dbReference>
<reference evidence="1 2" key="1">
    <citation type="submission" date="2018-06" db="EMBL/GenBank/DDBJ databases">
        <title>Genome analysis of cellulolytic fungus Trichoderma lentiforme CFAM-422.</title>
        <authorList>
            <person name="Steindorff A.S."/>
            <person name="Formighieri E.F."/>
            <person name="Midorikawa G.E.O."/>
            <person name="Tamietti M.S."/>
            <person name="Ramos E.Z."/>
            <person name="Silva A.S."/>
            <person name="Bon E.P.S."/>
            <person name="Mendes T.D."/>
            <person name="Damaso M.C.T."/>
            <person name="Favaro L.C.L."/>
        </authorList>
    </citation>
    <scope>NUCLEOTIDE SEQUENCE [LARGE SCALE GENOMIC DNA]</scope>
    <source>
        <strain evidence="1 2">CFAM-422</strain>
    </source>
</reference>
<evidence type="ECO:0000313" key="2">
    <source>
        <dbReference type="Proteomes" id="UP000801864"/>
    </source>
</evidence>
<evidence type="ECO:0000313" key="1">
    <source>
        <dbReference type="EMBL" id="KAF3074088.1"/>
    </source>
</evidence>
<dbReference type="AlphaFoldDB" id="A0A9P5CH14"/>
<accession>A0A9P5CH14</accession>
<keyword evidence="2" id="KW-1185">Reference proteome</keyword>
<protein>
    <submittedName>
        <fullName evidence="1">Uncharacterized protein</fullName>
    </submittedName>
</protein>
<comment type="caution">
    <text evidence="1">The sequence shown here is derived from an EMBL/GenBank/DDBJ whole genome shotgun (WGS) entry which is preliminary data.</text>
</comment>